<gene>
    <name evidence="1" type="ORF">Krac_11716</name>
</gene>
<reference evidence="1 2" key="1">
    <citation type="journal article" date="2011" name="Stand. Genomic Sci.">
        <title>Non-contiguous finished genome sequence and contextual data of the filamentous soil bacterium Ktedonobacter racemifer type strain (SOSP1-21).</title>
        <authorList>
            <person name="Chang Y.J."/>
            <person name="Land M."/>
            <person name="Hauser L."/>
            <person name="Chertkov O."/>
            <person name="Del Rio T.G."/>
            <person name="Nolan M."/>
            <person name="Copeland A."/>
            <person name="Tice H."/>
            <person name="Cheng J.F."/>
            <person name="Lucas S."/>
            <person name="Han C."/>
            <person name="Goodwin L."/>
            <person name="Pitluck S."/>
            <person name="Ivanova N."/>
            <person name="Ovchinikova G."/>
            <person name="Pati A."/>
            <person name="Chen A."/>
            <person name="Palaniappan K."/>
            <person name="Mavromatis K."/>
            <person name="Liolios K."/>
            <person name="Brettin T."/>
            <person name="Fiebig A."/>
            <person name="Rohde M."/>
            <person name="Abt B."/>
            <person name="Goker M."/>
            <person name="Detter J.C."/>
            <person name="Woyke T."/>
            <person name="Bristow J."/>
            <person name="Eisen J.A."/>
            <person name="Markowitz V."/>
            <person name="Hugenholtz P."/>
            <person name="Kyrpides N.C."/>
            <person name="Klenk H.P."/>
            <person name="Lapidus A."/>
        </authorList>
    </citation>
    <scope>NUCLEOTIDE SEQUENCE [LARGE SCALE GENOMIC DNA]</scope>
    <source>
        <strain evidence="2">DSM 44963</strain>
    </source>
</reference>
<accession>D6TD57</accession>
<organism evidence="1 2">
    <name type="scientific">Ktedonobacter racemifer DSM 44963</name>
    <dbReference type="NCBI Taxonomy" id="485913"/>
    <lineage>
        <taxon>Bacteria</taxon>
        <taxon>Bacillati</taxon>
        <taxon>Chloroflexota</taxon>
        <taxon>Ktedonobacteria</taxon>
        <taxon>Ktedonobacterales</taxon>
        <taxon>Ktedonobacteraceae</taxon>
        <taxon>Ktedonobacter</taxon>
    </lineage>
</organism>
<evidence type="ECO:0000313" key="2">
    <source>
        <dbReference type="Proteomes" id="UP000004508"/>
    </source>
</evidence>
<comment type="caution">
    <text evidence="1">The sequence shown here is derived from an EMBL/GenBank/DDBJ whole genome shotgun (WGS) entry which is preliminary data.</text>
</comment>
<proteinExistence type="predicted"/>
<dbReference type="STRING" id="485913.Krac_11716"/>
<dbReference type="InParanoid" id="D6TD57"/>
<sequence>MSKREKPQKEKKPTKTYQFRLYRATRLLQTMINGGRAAVFFLKDTDNCFSDERRNSSPIR</sequence>
<dbReference type="Proteomes" id="UP000004508">
    <property type="component" value="Unassembled WGS sequence"/>
</dbReference>
<evidence type="ECO:0000313" key="1">
    <source>
        <dbReference type="EMBL" id="EFH90108.1"/>
    </source>
</evidence>
<keyword evidence="2" id="KW-1185">Reference proteome</keyword>
<dbReference type="EMBL" id="ADVG01000001">
    <property type="protein sequence ID" value="EFH90108.1"/>
    <property type="molecule type" value="Genomic_DNA"/>
</dbReference>
<dbReference type="AlphaFoldDB" id="D6TD57"/>
<protein>
    <submittedName>
        <fullName evidence="1">Uncharacterized protein</fullName>
    </submittedName>
</protein>
<name>D6TD57_KTERA</name>